<evidence type="ECO:0000313" key="3">
    <source>
        <dbReference type="Proteomes" id="UP000193467"/>
    </source>
</evidence>
<keyword evidence="3" id="KW-1185">Reference proteome</keyword>
<comment type="caution">
    <text evidence="2">The sequence shown here is derived from an EMBL/GenBank/DDBJ whole genome shotgun (WGS) entry which is preliminary data.</text>
</comment>
<accession>A0A1Y2G066</accession>
<feature type="compositionally biased region" description="Polar residues" evidence="1">
    <location>
        <begin position="1"/>
        <end position="11"/>
    </location>
</feature>
<organism evidence="2 3">
    <name type="scientific">Leucosporidium creatinivorum</name>
    <dbReference type="NCBI Taxonomy" id="106004"/>
    <lineage>
        <taxon>Eukaryota</taxon>
        <taxon>Fungi</taxon>
        <taxon>Dikarya</taxon>
        <taxon>Basidiomycota</taxon>
        <taxon>Pucciniomycotina</taxon>
        <taxon>Microbotryomycetes</taxon>
        <taxon>Leucosporidiales</taxon>
        <taxon>Leucosporidium</taxon>
    </lineage>
</organism>
<evidence type="ECO:0000313" key="2">
    <source>
        <dbReference type="EMBL" id="ORY89784.1"/>
    </source>
</evidence>
<feature type="region of interest" description="Disordered" evidence="1">
    <location>
        <begin position="1"/>
        <end position="52"/>
    </location>
</feature>
<evidence type="ECO:0000256" key="1">
    <source>
        <dbReference type="SAM" id="MobiDB-lite"/>
    </source>
</evidence>
<dbReference type="AlphaFoldDB" id="A0A1Y2G066"/>
<feature type="compositionally biased region" description="Polar residues" evidence="1">
    <location>
        <begin position="18"/>
        <end position="28"/>
    </location>
</feature>
<name>A0A1Y2G066_9BASI</name>
<protein>
    <submittedName>
        <fullName evidence="2">Uncharacterized protein</fullName>
    </submittedName>
</protein>
<feature type="region of interest" description="Disordered" evidence="1">
    <location>
        <begin position="130"/>
        <end position="156"/>
    </location>
</feature>
<feature type="compositionally biased region" description="Acidic residues" evidence="1">
    <location>
        <begin position="147"/>
        <end position="156"/>
    </location>
</feature>
<sequence>MSSSSPWQKAQISLGAVSPSTRKLSTSRPAPRHISRQVSGDRAKQPVAASSRLFIEQRSRTSSLYSGTRNPDTPSSILCFGESYLALPFPSIAANVLILQRHQAPLARHLQRHLAQLSLHRLPQHLSIHPRRSAQVPSLRSRVGSGSEEEAELLPS</sequence>
<dbReference type="Proteomes" id="UP000193467">
    <property type="component" value="Unassembled WGS sequence"/>
</dbReference>
<gene>
    <name evidence="2" type="ORF">BCR35DRAFT_158772</name>
</gene>
<dbReference type="EMBL" id="MCGR01000005">
    <property type="protein sequence ID" value="ORY89784.1"/>
    <property type="molecule type" value="Genomic_DNA"/>
</dbReference>
<reference evidence="2 3" key="1">
    <citation type="submission" date="2016-07" db="EMBL/GenBank/DDBJ databases">
        <title>Pervasive Adenine N6-methylation of Active Genes in Fungi.</title>
        <authorList>
            <consortium name="DOE Joint Genome Institute"/>
            <person name="Mondo S.J."/>
            <person name="Dannebaum R.O."/>
            <person name="Kuo R.C."/>
            <person name="Labutti K."/>
            <person name="Haridas S."/>
            <person name="Kuo A."/>
            <person name="Salamov A."/>
            <person name="Ahrendt S.R."/>
            <person name="Lipzen A."/>
            <person name="Sullivan W."/>
            <person name="Andreopoulos W.B."/>
            <person name="Clum A."/>
            <person name="Lindquist E."/>
            <person name="Daum C."/>
            <person name="Ramamoorthy G.K."/>
            <person name="Gryganskyi A."/>
            <person name="Culley D."/>
            <person name="Magnuson J.K."/>
            <person name="James T.Y."/>
            <person name="O'Malley M.A."/>
            <person name="Stajich J.E."/>
            <person name="Spatafora J.W."/>
            <person name="Visel A."/>
            <person name="Grigoriev I.V."/>
        </authorList>
    </citation>
    <scope>NUCLEOTIDE SEQUENCE [LARGE SCALE GENOMIC DNA]</scope>
    <source>
        <strain evidence="2 3">62-1032</strain>
    </source>
</reference>
<proteinExistence type="predicted"/>
<dbReference type="InParanoid" id="A0A1Y2G066"/>